<dbReference type="GO" id="GO:0003735">
    <property type="term" value="F:structural constituent of ribosome"/>
    <property type="evidence" value="ECO:0007669"/>
    <property type="project" value="InterPro"/>
</dbReference>
<keyword evidence="2 4" id="KW-0689">Ribosomal protein</keyword>
<dbReference type="AlphaFoldDB" id="A0A2A2JET0"/>
<dbReference type="EMBL" id="LIAE01010477">
    <property type="protein sequence ID" value="PAV60276.1"/>
    <property type="molecule type" value="Genomic_DNA"/>
</dbReference>
<protein>
    <recommendedName>
        <fullName evidence="4">40S ribosomal protein S8</fullName>
    </recommendedName>
</protein>
<organism evidence="7 8">
    <name type="scientific">Diploscapter pachys</name>
    <dbReference type="NCBI Taxonomy" id="2018661"/>
    <lineage>
        <taxon>Eukaryota</taxon>
        <taxon>Metazoa</taxon>
        <taxon>Ecdysozoa</taxon>
        <taxon>Nematoda</taxon>
        <taxon>Chromadorea</taxon>
        <taxon>Rhabditida</taxon>
        <taxon>Rhabditina</taxon>
        <taxon>Rhabditomorpha</taxon>
        <taxon>Rhabditoidea</taxon>
        <taxon>Rhabditidae</taxon>
        <taxon>Diploscapter</taxon>
    </lineage>
</organism>
<dbReference type="PROSITE" id="PS01193">
    <property type="entry name" value="RIBOSOMAL_S8E"/>
    <property type="match status" value="1"/>
</dbReference>
<dbReference type="Proteomes" id="UP000218231">
    <property type="component" value="Unassembled WGS sequence"/>
</dbReference>
<dbReference type="GO" id="GO:0016567">
    <property type="term" value="P:protein ubiquitination"/>
    <property type="evidence" value="ECO:0007669"/>
    <property type="project" value="InterPro"/>
</dbReference>
<dbReference type="Gene3D" id="3.10.290.70">
    <property type="match status" value="1"/>
</dbReference>
<feature type="domain" description="U-box" evidence="6">
    <location>
        <begin position="271"/>
        <end position="306"/>
    </location>
</feature>
<comment type="caution">
    <text evidence="7">The sequence shown here is derived from an EMBL/GenBank/DDBJ whole genome shotgun (WGS) entry which is preliminary data.</text>
</comment>
<evidence type="ECO:0000256" key="4">
    <source>
        <dbReference type="RuleBase" id="RU000669"/>
    </source>
</evidence>
<dbReference type="SMART" id="SM00504">
    <property type="entry name" value="Ubox"/>
    <property type="match status" value="1"/>
</dbReference>
<dbReference type="SUPFAM" id="SSF57850">
    <property type="entry name" value="RING/U-box"/>
    <property type="match status" value="1"/>
</dbReference>
<dbReference type="OrthoDB" id="1703270at2759"/>
<dbReference type="GO" id="GO:0006412">
    <property type="term" value="P:translation"/>
    <property type="evidence" value="ECO:0007669"/>
    <property type="project" value="InterPro"/>
</dbReference>
<name>A0A2A2JET0_9BILA</name>
<dbReference type="InterPro" id="IPR001047">
    <property type="entry name" value="Ribosomal_eS8"/>
</dbReference>
<comment type="similarity">
    <text evidence="1 4">Belongs to the eukaryotic ribosomal protein eS8 family.</text>
</comment>
<feature type="region of interest" description="Disordered" evidence="5">
    <location>
        <begin position="14"/>
        <end position="34"/>
    </location>
</feature>
<sequence>MGISRDWYRKRYKTGASRPVPHKKRKYELGRPPANTKIGPKRVHLVRVRGGNIKFRALRLDTGSFSWASERISRKTRVVDTVYNSTNNELVRTKTLVKGTIITIDAAPFRQWYEAHYALPLARKKNTKLSEEDNAIINKKRSRKVQKKYTERQKTAQVDALLIEQFQAGRLLARIASRPGQTGKADGYILEGHTPHLQSRYLVPFAKELIGIPPQTSHFFFSFFLLVSCFRNMTRHGKNCTASSVYSYHERKRDAKISGYGTLHARLGADSIKQFDCCSLTLQPCRDPVITPNGYLFDREAILEYILAQKKDIAKKTKLWEKQCAKEAEEAQKALSESEKLRLKKFAAQEATPAHPGVKVDVNSVEIDSEKKIYNPLKRPLTSEGTVVEQPAEKVKAHGNEGELSNMKGQKSKQLPSFWIPELNPTASASKLEKPNQKVLCPISEKTLKLKDLMEVKFTEIPDSEPGKSNAAKQHRYMCPVTHDVLTNTTRCAYLKTS</sequence>
<dbReference type="InterPro" id="IPR018283">
    <property type="entry name" value="Ribosomal_eS8_CS"/>
</dbReference>
<dbReference type="Gene3D" id="1.10.168.20">
    <property type="entry name" value="Ribosomal protein S8e, subdomain"/>
    <property type="match status" value="1"/>
</dbReference>
<dbReference type="InterPro" id="IPR022309">
    <property type="entry name" value="Ribosomal_Se8/biogenesis_NSA2"/>
</dbReference>
<dbReference type="InterPro" id="IPR003613">
    <property type="entry name" value="Ubox_domain"/>
</dbReference>
<dbReference type="Pfam" id="PF01201">
    <property type="entry name" value="Ribosomal_S8e"/>
    <property type="match status" value="1"/>
</dbReference>
<dbReference type="CDD" id="cd16661">
    <property type="entry name" value="RING-Ubox1_NOSIP"/>
    <property type="match status" value="1"/>
</dbReference>
<keyword evidence="8" id="KW-1185">Reference proteome</keyword>
<evidence type="ECO:0000259" key="6">
    <source>
        <dbReference type="PROSITE" id="PS51698"/>
    </source>
</evidence>
<dbReference type="InterPro" id="IPR031790">
    <property type="entry name" value="Znf-NOSIP"/>
</dbReference>
<dbReference type="FunFam" id="3.10.290.70:FF:000009">
    <property type="entry name" value="40S ribosomal protein S8"/>
    <property type="match status" value="1"/>
</dbReference>
<dbReference type="GO" id="GO:0004842">
    <property type="term" value="F:ubiquitin-protein transferase activity"/>
    <property type="evidence" value="ECO:0007669"/>
    <property type="project" value="InterPro"/>
</dbReference>
<accession>A0A2A2JET0</accession>
<dbReference type="FunFam" id="1.10.168.20:FF:000001">
    <property type="entry name" value="40S ribosomal protein S8"/>
    <property type="match status" value="1"/>
</dbReference>
<dbReference type="InterPro" id="IPR042563">
    <property type="entry name" value="Ribosomal_protein_eS8_euk"/>
</dbReference>
<dbReference type="FunFam" id="3.30.40.10:FF:000601">
    <property type="entry name" value="Nitric oxide synthase-interacting protein homolog"/>
    <property type="match status" value="1"/>
</dbReference>
<evidence type="ECO:0000313" key="8">
    <source>
        <dbReference type="Proteomes" id="UP000218231"/>
    </source>
</evidence>
<dbReference type="InterPro" id="IPR013083">
    <property type="entry name" value="Znf_RING/FYVE/PHD"/>
</dbReference>
<gene>
    <name evidence="7" type="ORF">WR25_07135</name>
</gene>
<dbReference type="GO" id="GO:0005840">
    <property type="term" value="C:ribosome"/>
    <property type="evidence" value="ECO:0007669"/>
    <property type="project" value="UniProtKB-KW"/>
</dbReference>
<reference evidence="7 8" key="1">
    <citation type="journal article" date="2017" name="Curr. Biol.">
        <title>Genome architecture and evolution of a unichromosomal asexual nematode.</title>
        <authorList>
            <person name="Fradin H."/>
            <person name="Zegar C."/>
            <person name="Gutwein M."/>
            <person name="Lucas J."/>
            <person name="Kovtun M."/>
            <person name="Corcoran D."/>
            <person name="Baugh L.R."/>
            <person name="Kiontke K."/>
            <person name="Gunsalus K."/>
            <person name="Fitch D.H."/>
            <person name="Piano F."/>
        </authorList>
    </citation>
    <scope>NUCLEOTIDE SEQUENCE [LARGE SCALE GENOMIC DNA]</scope>
    <source>
        <strain evidence="7">PF1309</strain>
    </source>
</reference>
<dbReference type="PANTHER" id="PTHR10394">
    <property type="entry name" value="40S RIBOSOMAL PROTEIN S8"/>
    <property type="match status" value="1"/>
</dbReference>
<proteinExistence type="inferred from homology"/>
<evidence type="ECO:0000256" key="1">
    <source>
        <dbReference type="ARBA" id="ARBA00005257"/>
    </source>
</evidence>
<evidence type="ECO:0000256" key="3">
    <source>
        <dbReference type="ARBA" id="ARBA00023274"/>
    </source>
</evidence>
<dbReference type="Pfam" id="PF15906">
    <property type="entry name" value="zf-NOSIP"/>
    <property type="match status" value="1"/>
</dbReference>
<evidence type="ECO:0000256" key="5">
    <source>
        <dbReference type="SAM" id="MobiDB-lite"/>
    </source>
</evidence>
<dbReference type="Gene3D" id="3.30.40.10">
    <property type="entry name" value="Zinc/RING finger domain, C3HC4 (zinc finger)"/>
    <property type="match status" value="1"/>
</dbReference>
<keyword evidence="3 4" id="KW-0687">Ribonucleoprotein</keyword>
<dbReference type="NCBIfam" id="TIGR00307">
    <property type="entry name" value="eS8"/>
    <property type="match status" value="1"/>
</dbReference>
<dbReference type="GO" id="GO:1990904">
    <property type="term" value="C:ribonucleoprotein complex"/>
    <property type="evidence" value="ECO:0007669"/>
    <property type="project" value="UniProtKB-KW"/>
</dbReference>
<dbReference type="STRING" id="2018661.A0A2A2JET0"/>
<dbReference type="CDD" id="cd11380">
    <property type="entry name" value="Ribosomal_S8e_like"/>
    <property type="match status" value="1"/>
</dbReference>
<evidence type="ECO:0000313" key="7">
    <source>
        <dbReference type="EMBL" id="PAV60276.1"/>
    </source>
</evidence>
<dbReference type="PROSITE" id="PS51698">
    <property type="entry name" value="U_BOX"/>
    <property type="match status" value="1"/>
</dbReference>
<evidence type="ECO:0000256" key="2">
    <source>
        <dbReference type="ARBA" id="ARBA00022980"/>
    </source>
</evidence>